<evidence type="ECO:0000256" key="7">
    <source>
        <dbReference type="SAM" id="Phobius"/>
    </source>
</evidence>
<feature type="compositionally biased region" description="Gly residues" evidence="6">
    <location>
        <begin position="9"/>
        <end position="27"/>
    </location>
</feature>
<feature type="transmembrane region" description="Helical" evidence="7">
    <location>
        <begin position="65"/>
        <end position="83"/>
    </location>
</feature>
<accession>A0ABV7WPD9</accession>
<evidence type="ECO:0000256" key="2">
    <source>
        <dbReference type="ARBA" id="ARBA00022475"/>
    </source>
</evidence>
<feature type="region of interest" description="Disordered" evidence="6">
    <location>
        <begin position="1"/>
        <end position="50"/>
    </location>
</feature>
<protein>
    <submittedName>
        <fullName evidence="8">Lysylphosphatidylglycerol synthase domain-containing protein</fullName>
    </submittedName>
</protein>
<keyword evidence="9" id="KW-1185">Reference proteome</keyword>
<gene>
    <name evidence="8" type="ORF">ACFOLH_18800</name>
</gene>
<keyword evidence="2" id="KW-1003">Cell membrane</keyword>
<evidence type="ECO:0000256" key="5">
    <source>
        <dbReference type="ARBA" id="ARBA00023136"/>
    </source>
</evidence>
<evidence type="ECO:0000256" key="6">
    <source>
        <dbReference type="SAM" id="MobiDB-lite"/>
    </source>
</evidence>
<sequence length="388" mass="38573">MTVGPADGPDGGTDGGPGSGSEGGSHGVDGQHGVAGQPADGQPVVDGPPAVAGRGGRALGRLARVLPPVVLVAVLAVGGWYVWTRRAEVGAALADIGVPAALGCLVLTLLGVLATGECWRVWLASLAPAPPRLQAHQVFYLTQAGKYLPGSLWPFLAQALLARRSGVTRAAILTATTLFLLTHLVTGAVVGVALAGPSVAAGWAPLLYPAASLGLLALCPPVLGLLLRLAERVRGRDAALAPRPTWSAAGRAAALMLLAWAAYGTSTWLLLRPLDPGPGALRAAVGACALAWVVGFLAVAAPAGAGAREAVLVLVLAPLVGAPPALAVALVSRVALTAVDLGLAAASSGVLRILPPDPDDAAGRSDPGDPTGPTDPADRPRPSAGPAR</sequence>
<keyword evidence="5 7" id="KW-0472">Membrane</keyword>
<keyword evidence="3 7" id="KW-0812">Transmembrane</keyword>
<feature type="transmembrane region" description="Helical" evidence="7">
    <location>
        <begin position="283"/>
        <end position="303"/>
    </location>
</feature>
<dbReference type="Pfam" id="PF03706">
    <property type="entry name" value="LPG_synthase_TM"/>
    <property type="match status" value="1"/>
</dbReference>
<evidence type="ECO:0000256" key="1">
    <source>
        <dbReference type="ARBA" id="ARBA00004651"/>
    </source>
</evidence>
<dbReference type="Proteomes" id="UP001595685">
    <property type="component" value="Unassembled WGS sequence"/>
</dbReference>
<dbReference type="InterPro" id="IPR022791">
    <property type="entry name" value="L-PG_synthase/AglD"/>
</dbReference>
<dbReference type="RefSeq" id="WP_376984467.1">
    <property type="nucleotide sequence ID" value="NZ_JBHRWW010000022.1"/>
</dbReference>
<evidence type="ECO:0000256" key="4">
    <source>
        <dbReference type="ARBA" id="ARBA00022989"/>
    </source>
</evidence>
<comment type="caution">
    <text evidence="8">The sequence shown here is derived from an EMBL/GenBank/DDBJ whole genome shotgun (WGS) entry which is preliminary data.</text>
</comment>
<feature type="transmembrane region" description="Helical" evidence="7">
    <location>
        <begin position="248"/>
        <end position="271"/>
    </location>
</feature>
<comment type="subcellular location">
    <subcellularLocation>
        <location evidence="1">Cell membrane</location>
        <topology evidence="1">Multi-pass membrane protein</topology>
    </subcellularLocation>
</comment>
<feature type="region of interest" description="Disordered" evidence="6">
    <location>
        <begin position="352"/>
        <end position="388"/>
    </location>
</feature>
<evidence type="ECO:0000313" key="9">
    <source>
        <dbReference type="Proteomes" id="UP001595685"/>
    </source>
</evidence>
<evidence type="ECO:0000256" key="3">
    <source>
        <dbReference type="ARBA" id="ARBA00022692"/>
    </source>
</evidence>
<feature type="transmembrane region" description="Helical" evidence="7">
    <location>
        <begin position="206"/>
        <end position="227"/>
    </location>
</feature>
<evidence type="ECO:0000313" key="8">
    <source>
        <dbReference type="EMBL" id="MFC3690403.1"/>
    </source>
</evidence>
<reference evidence="9" key="1">
    <citation type="journal article" date="2019" name="Int. J. Syst. Evol. Microbiol.">
        <title>The Global Catalogue of Microorganisms (GCM) 10K type strain sequencing project: providing services to taxonomists for standard genome sequencing and annotation.</title>
        <authorList>
            <consortium name="The Broad Institute Genomics Platform"/>
            <consortium name="The Broad Institute Genome Sequencing Center for Infectious Disease"/>
            <person name="Wu L."/>
            <person name="Ma J."/>
        </authorList>
    </citation>
    <scope>NUCLEOTIDE SEQUENCE [LARGE SCALE GENOMIC DNA]</scope>
    <source>
        <strain evidence="9">NCAIM B.02333</strain>
    </source>
</reference>
<organism evidence="8 9">
    <name type="scientific">Aquipuribacter hungaricus</name>
    <dbReference type="NCBI Taxonomy" id="545624"/>
    <lineage>
        <taxon>Bacteria</taxon>
        <taxon>Bacillati</taxon>
        <taxon>Actinomycetota</taxon>
        <taxon>Actinomycetes</taxon>
        <taxon>Micrococcales</taxon>
        <taxon>Intrasporangiaceae</taxon>
        <taxon>Aquipuribacter</taxon>
    </lineage>
</organism>
<feature type="transmembrane region" description="Helical" evidence="7">
    <location>
        <begin position="89"/>
        <end position="113"/>
    </location>
</feature>
<dbReference type="EMBL" id="JBHRWW010000022">
    <property type="protein sequence ID" value="MFC3690403.1"/>
    <property type="molecule type" value="Genomic_DNA"/>
</dbReference>
<keyword evidence="4 7" id="KW-1133">Transmembrane helix</keyword>
<proteinExistence type="predicted"/>
<name>A0ABV7WPD9_9MICO</name>
<feature type="transmembrane region" description="Helical" evidence="7">
    <location>
        <begin position="170"/>
        <end position="194"/>
    </location>
</feature>
<feature type="transmembrane region" description="Helical" evidence="7">
    <location>
        <begin position="310"/>
        <end position="331"/>
    </location>
</feature>